<feature type="signal peptide" evidence="2">
    <location>
        <begin position="1"/>
        <end position="19"/>
    </location>
</feature>
<evidence type="ECO:0000313" key="4">
    <source>
        <dbReference type="Proteomes" id="UP000197003"/>
    </source>
</evidence>
<protein>
    <submittedName>
        <fullName evidence="3">Uncharacterized protein</fullName>
    </submittedName>
</protein>
<feature type="coiled-coil region" evidence="1">
    <location>
        <begin position="16"/>
        <end position="43"/>
    </location>
</feature>
<dbReference type="RefSeq" id="WP_088564049.1">
    <property type="nucleotide sequence ID" value="NZ_CP020946.1"/>
</dbReference>
<accession>A0A1Z3N4J5</accession>
<evidence type="ECO:0000256" key="1">
    <source>
        <dbReference type="SAM" id="Coils"/>
    </source>
</evidence>
<feature type="chain" id="PRO_5012915835" evidence="2">
    <location>
        <begin position="20"/>
        <end position="114"/>
    </location>
</feature>
<dbReference type="EMBL" id="CP020946">
    <property type="protein sequence ID" value="ASD62403.1"/>
    <property type="molecule type" value="Genomic_DNA"/>
</dbReference>
<reference evidence="3 4" key="1">
    <citation type="submission" date="2017-04" db="EMBL/GenBank/DDBJ databases">
        <title>Whole genome sequence of Bdellovibrio bacteriovorus strain SSB218315.</title>
        <authorList>
            <person name="Oyedara O."/>
            <person name="Rodriguez-Perez M.A."/>
        </authorList>
    </citation>
    <scope>NUCLEOTIDE SEQUENCE [LARGE SCALE GENOMIC DNA]</scope>
    <source>
        <strain evidence="3 4">SSB218315</strain>
    </source>
</reference>
<proteinExistence type="predicted"/>
<keyword evidence="2" id="KW-0732">Signal</keyword>
<evidence type="ECO:0000256" key="2">
    <source>
        <dbReference type="SAM" id="SignalP"/>
    </source>
</evidence>
<keyword evidence="1" id="KW-0175">Coiled coil</keyword>
<dbReference type="AlphaFoldDB" id="A0A1Z3N4J5"/>
<organism evidence="3 4">
    <name type="scientific">Bdellovibrio bacteriovorus</name>
    <dbReference type="NCBI Taxonomy" id="959"/>
    <lineage>
        <taxon>Bacteria</taxon>
        <taxon>Pseudomonadati</taxon>
        <taxon>Bdellovibrionota</taxon>
        <taxon>Bdellovibrionia</taxon>
        <taxon>Bdellovibrionales</taxon>
        <taxon>Pseudobdellovibrionaceae</taxon>
        <taxon>Bdellovibrio</taxon>
    </lineage>
</organism>
<sequence length="114" mass="12199">MKTIATFFAVILFASNSMAASQCAELKKELQAMQKAQAQIMASLVNNHETFASSLEEYSTTMKTAKGSAVKAVSKEMDQSAQAFRTRGVQGKKMATQLNAATGDLLARVASCLN</sequence>
<evidence type="ECO:0000313" key="3">
    <source>
        <dbReference type="EMBL" id="ASD62403.1"/>
    </source>
</evidence>
<gene>
    <name evidence="3" type="ORF">B9G79_01895</name>
</gene>
<dbReference type="Proteomes" id="UP000197003">
    <property type="component" value="Chromosome"/>
</dbReference>
<dbReference type="OrthoDB" id="5295407at2"/>
<name>A0A1Z3N4J5_BDEBC</name>